<accession>A0ABT9HTC4</accession>
<protein>
    <submittedName>
        <fullName evidence="3">Cytochrome b562</fullName>
    </submittedName>
</protein>
<gene>
    <name evidence="3" type="ORF">ORJ04_00225</name>
</gene>
<sequence length="115" mass="13150">MTFSAMATVDLEQTMKNMALQYKQTRDIQQSADLVPILDELIILTQQALEAKFAEDKATQYTTGLHKVLTELKAAKSAAEQDDLPQAKQHLQQVDALRKEYHKLRKVSFWQILFG</sequence>
<dbReference type="RefSeq" id="WP_305972967.1">
    <property type="nucleotide sequence ID" value="NZ_JAPJDZ010000001.1"/>
</dbReference>
<keyword evidence="4" id="KW-1185">Reference proteome</keyword>
<dbReference type="InterPro" id="IPR009155">
    <property type="entry name" value="Cyt_b562"/>
</dbReference>
<comment type="similarity">
    <text evidence="1">Belongs to the cytochrome b562 family.</text>
</comment>
<evidence type="ECO:0000313" key="3">
    <source>
        <dbReference type="EMBL" id="MDP5134372.1"/>
    </source>
</evidence>
<evidence type="ECO:0000256" key="2">
    <source>
        <dbReference type="ARBA" id="ARBA00022729"/>
    </source>
</evidence>
<dbReference type="Pfam" id="PF07361">
    <property type="entry name" value="Cytochrom_B562"/>
    <property type="match status" value="1"/>
</dbReference>
<dbReference type="EMBL" id="JAPJDZ010000001">
    <property type="protein sequence ID" value="MDP5134372.1"/>
    <property type="molecule type" value="Genomic_DNA"/>
</dbReference>
<dbReference type="SUPFAM" id="SSF47175">
    <property type="entry name" value="Cytochromes"/>
    <property type="match status" value="1"/>
</dbReference>
<reference evidence="3 4" key="1">
    <citation type="submission" date="2022-11" db="EMBL/GenBank/DDBJ databases">
        <title>Viruses from the air-sea interface of a natural surface slick.</title>
        <authorList>
            <person name="Rahlff J."/>
            <person name="Holmfeldt K."/>
        </authorList>
    </citation>
    <scope>NUCLEOTIDE SEQUENCE [LARGE SCALE GENOMIC DNA]</scope>
    <source>
        <strain evidence="3 4">SMS4</strain>
    </source>
</reference>
<evidence type="ECO:0000256" key="1">
    <source>
        <dbReference type="ARBA" id="ARBA00005523"/>
    </source>
</evidence>
<keyword evidence="2" id="KW-0732">Signal</keyword>
<dbReference type="Gene3D" id="1.20.120.10">
    <property type="entry name" value="Cytochrome c/b562"/>
    <property type="match status" value="1"/>
</dbReference>
<proteinExistence type="inferred from homology"/>
<evidence type="ECO:0000313" key="4">
    <source>
        <dbReference type="Proteomes" id="UP001231109"/>
    </source>
</evidence>
<dbReference type="InterPro" id="IPR010980">
    <property type="entry name" value="Cyt_c/b562"/>
</dbReference>
<organism evidence="3 4">
    <name type="scientific">Rheinheimera baltica</name>
    <dbReference type="NCBI Taxonomy" id="67576"/>
    <lineage>
        <taxon>Bacteria</taxon>
        <taxon>Pseudomonadati</taxon>
        <taxon>Pseudomonadota</taxon>
        <taxon>Gammaproteobacteria</taxon>
        <taxon>Chromatiales</taxon>
        <taxon>Chromatiaceae</taxon>
        <taxon>Rheinheimera</taxon>
    </lineage>
</organism>
<dbReference type="Proteomes" id="UP001231109">
    <property type="component" value="Unassembled WGS sequence"/>
</dbReference>
<name>A0ABT9HTC4_9GAMM</name>
<comment type="caution">
    <text evidence="3">The sequence shown here is derived from an EMBL/GenBank/DDBJ whole genome shotgun (WGS) entry which is preliminary data.</text>
</comment>